<sequence>MAATPSTEPGTVVIRYRNQSGALVTVTRLEPQGSRFERFGAECAACLDAMKWHLRLSDTLDDGRNWASAHAAECHALPQPETQD</sequence>
<dbReference type="Proteomes" id="UP000675781">
    <property type="component" value="Unassembled WGS sequence"/>
</dbReference>
<name>A0A941EJC9_9ACTN</name>
<dbReference type="EMBL" id="JAGSOG010000011">
    <property type="protein sequence ID" value="MBR7832456.1"/>
    <property type="molecule type" value="Genomic_DNA"/>
</dbReference>
<comment type="caution">
    <text evidence="1">The sequence shown here is derived from an EMBL/GenBank/DDBJ whole genome shotgun (WGS) entry which is preliminary data.</text>
</comment>
<evidence type="ECO:0000313" key="2">
    <source>
        <dbReference type="Proteomes" id="UP000675781"/>
    </source>
</evidence>
<reference evidence="1" key="1">
    <citation type="submission" date="2021-04" db="EMBL/GenBank/DDBJ databases">
        <title>Genome based classification of Actinospica acidithermotolerans sp. nov., an actinobacterium isolated from an Indonesian hot spring.</title>
        <authorList>
            <person name="Kusuma A.B."/>
            <person name="Putra K.E."/>
            <person name="Nafisah S."/>
            <person name="Loh J."/>
            <person name="Nouioui I."/>
            <person name="Goodfellow M."/>
        </authorList>
    </citation>
    <scope>NUCLEOTIDE SEQUENCE</scope>
    <source>
        <strain evidence="1">CSCA 57</strain>
    </source>
</reference>
<dbReference type="RefSeq" id="WP_212526981.1">
    <property type="nucleotide sequence ID" value="NZ_JAGSOG010000011.1"/>
</dbReference>
<dbReference type="AlphaFoldDB" id="A0A941EJC9"/>
<keyword evidence="2" id="KW-1185">Reference proteome</keyword>
<gene>
    <name evidence="1" type="ORF">KDL01_04260</name>
</gene>
<proteinExistence type="predicted"/>
<organism evidence="1 2">
    <name type="scientific">Actinospica durhamensis</name>
    <dbReference type="NCBI Taxonomy" id="1508375"/>
    <lineage>
        <taxon>Bacteria</taxon>
        <taxon>Bacillati</taxon>
        <taxon>Actinomycetota</taxon>
        <taxon>Actinomycetes</taxon>
        <taxon>Catenulisporales</taxon>
        <taxon>Actinospicaceae</taxon>
        <taxon>Actinospica</taxon>
    </lineage>
</organism>
<protein>
    <submittedName>
        <fullName evidence="1">Uncharacterized protein</fullName>
    </submittedName>
</protein>
<accession>A0A941EJC9</accession>
<evidence type="ECO:0000313" key="1">
    <source>
        <dbReference type="EMBL" id="MBR7832456.1"/>
    </source>
</evidence>